<feature type="domain" description="Chemokine interleukin-8-like" evidence="4">
    <location>
        <begin position="21"/>
        <end position="81"/>
    </location>
</feature>
<sequence length="208" mass="22768">MRTALLCLFAVLLTATVCQSLNPCVCIKISSKIVPVQRTKSYYLQKSGLCDITAAVLTTVKGRTVCADPNKPWVIKAMQFVDDKRRTVSTTASAMSTASEPTVITTAMTWSSVCCLKNNPSINGLHVKHVVDCKVQKAGHCPFDAIIIKTHKGRTLCYDSTADWVTKHVVMKGTDSCEIQKRKPKDKKAGRGGKRGKRKQKQGIGNIN</sequence>
<evidence type="ECO:0000313" key="6">
    <source>
        <dbReference type="Proteomes" id="UP001187315"/>
    </source>
</evidence>
<evidence type="ECO:0000256" key="3">
    <source>
        <dbReference type="SAM" id="SignalP"/>
    </source>
</evidence>
<proteinExistence type="predicted"/>
<dbReference type="PANTHER" id="PTHR12015">
    <property type="entry name" value="SMALL INDUCIBLE CYTOKINE A"/>
    <property type="match status" value="1"/>
</dbReference>
<dbReference type="GO" id="GO:0006955">
    <property type="term" value="P:immune response"/>
    <property type="evidence" value="ECO:0007669"/>
    <property type="project" value="InterPro"/>
</dbReference>
<gene>
    <name evidence="5" type="ORF">Q7C36_023274</name>
</gene>
<evidence type="ECO:0000259" key="4">
    <source>
        <dbReference type="SMART" id="SM00199"/>
    </source>
</evidence>
<dbReference type="EMBL" id="JAVHJS010000026">
    <property type="protein sequence ID" value="KAK2815008.1"/>
    <property type="molecule type" value="Genomic_DNA"/>
</dbReference>
<dbReference type="SUPFAM" id="SSF54117">
    <property type="entry name" value="Interleukin 8-like chemokines"/>
    <property type="match status" value="2"/>
</dbReference>
<feature type="region of interest" description="Disordered" evidence="2">
    <location>
        <begin position="178"/>
        <end position="208"/>
    </location>
</feature>
<keyword evidence="6" id="KW-1185">Reference proteome</keyword>
<dbReference type="InterPro" id="IPR039809">
    <property type="entry name" value="Chemokine_b/g/d"/>
</dbReference>
<keyword evidence="3" id="KW-0732">Signal</keyword>
<evidence type="ECO:0000256" key="1">
    <source>
        <dbReference type="ARBA" id="ARBA00022514"/>
    </source>
</evidence>
<dbReference type="SMART" id="SM00199">
    <property type="entry name" value="SCY"/>
    <property type="match status" value="2"/>
</dbReference>
<dbReference type="CDD" id="cd00272">
    <property type="entry name" value="Chemokine_CC"/>
    <property type="match status" value="1"/>
</dbReference>
<dbReference type="InterPro" id="IPR001811">
    <property type="entry name" value="Chemokine_IL8-like_dom"/>
</dbReference>
<feature type="signal peptide" evidence="3">
    <location>
        <begin position="1"/>
        <end position="20"/>
    </location>
</feature>
<comment type="caution">
    <text evidence="5">The sequence shown here is derived from an EMBL/GenBank/DDBJ whole genome shotgun (WGS) entry which is preliminary data.</text>
</comment>
<dbReference type="Proteomes" id="UP001187315">
    <property type="component" value="Unassembled WGS sequence"/>
</dbReference>
<dbReference type="InterPro" id="IPR036048">
    <property type="entry name" value="Interleukin_8-like_sf"/>
</dbReference>
<feature type="chain" id="PRO_5041667369" description="Chemokine interleukin-8-like domain-containing protein" evidence="3">
    <location>
        <begin position="21"/>
        <end position="208"/>
    </location>
</feature>
<feature type="compositionally biased region" description="Basic residues" evidence="2">
    <location>
        <begin position="182"/>
        <end position="201"/>
    </location>
</feature>
<evidence type="ECO:0000313" key="5">
    <source>
        <dbReference type="EMBL" id="KAK2815008.1"/>
    </source>
</evidence>
<protein>
    <recommendedName>
        <fullName evidence="4">Chemokine interleukin-8-like domain-containing protein</fullName>
    </recommendedName>
</protein>
<reference evidence="5" key="1">
    <citation type="submission" date="2023-08" db="EMBL/GenBank/DDBJ databases">
        <title>Pelteobagrus vachellii genome.</title>
        <authorList>
            <person name="Liu H."/>
        </authorList>
    </citation>
    <scope>NUCLEOTIDE SEQUENCE</scope>
    <source>
        <strain evidence="5">PRFRI_2022a</strain>
        <tissue evidence="5">Muscle</tissue>
    </source>
</reference>
<organism evidence="5 6">
    <name type="scientific">Tachysurus vachellii</name>
    <name type="common">Darkbarbel catfish</name>
    <name type="synonym">Pelteobagrus vachellii</name>
    <dbReference type="NCBI Taxonomy" id="175792"/>
    <lineage>
        <taxon>Eukaryota</taxon>
        <taxon>Metazoa</taxon>
        <taxon>Chordata</taxon>
        <taxon>Craniata</taxon>
        <taxon>Vertebrata</taxon>
        <taxon>Euteleostomi</taxon>
        <taxon>Actinopterygii</taxon>
        <taxon>Neopterygii</taxon>
        <taxon>Teleostei</taxon>
        <taxon>Ostariophysi</taxon>
        <taxon>Siluriformes</taxon>
        <taxon>Bagridae</taxon>
        <taxon>Tachysurus</taxon>
    </lineage>
</organism>
<dbReference type="GO" id="GO:0008009">
    <property type="term" value="F:chemokine activity"/>
    <property type="evidence" value="ECO:0007669"/>
    <property type="project" value="InterPro"/>
</dbReference>
<accession>A0AA88LFA8</accession>
<name>A0AA88LFA8_TACVA</name>
<dbReference type="Gene3D" id="2.40.50.40">
    <property type="match status" value="2"/>
</dbReference>
<dbReference type="Pfam" id="PF00048">
    <property type="entry name" value="IL8"/>
    <property type="match status" value="2"/>
</dbReference>
<keyword evidence="1" id="KW-0202">Cytokine</keyword>
<dbReference type="AlphaFoldDB" id="A0AA88LFA8"/>
<evidence type="ECO:0000256" key="2">
    <source>
        <dbReference type="SAM" id="MobiDB-lite"/>
    </source>
</evidence>
<dbReference type="GO" id="GO:0005615">
    <property type="term" value="C:extracellular space"/>
    <property type="evidence" value="ECO:0007669"/>
    <property type="project" value="UniProtKB-KW"/>
</dbReference>
<feature type="domain" description="Chemokine interleukin-8-like" evidence="4">
    <location>
        <begin position="111"/>
        <end position="172"/>
    </location>
</feature>